<feature type="compositionally biased region" description="Polar residues" evidence="2">
    <location>
        <begin position="158"/>
        <end position="178"/>
    </location>
</feature>
<dbReference type="InterPro" id="IPR014756">
    <property type="entry name" value="Ig_E-set"/>
</dbReference>
<dbReference type="Gene3D" id="2.130.10.80">
    <property type="entry name" value="Galactose oxidase/kelch, beta-propeller"/>
    <property type="match status" value="1"/>
</dbReference>
<dbReference type="InParanoid" id="C0NLU9"/>
<keyword evidence="1" id="KW-0732">Signal</keyword>
<dbReference type="Proteomes" id="UP000001631">
    <property type="component" value="Unassembled WGS sequence"/>
</dbReference>
<dbReference type="InterPro" id="IPR011043">
    <property type="entry name" value="Gal_Oxase/kelch_b-propeller"/>
</dbReference>
<evidence type="ECO:0000259" key="4">
    <source>
        <dbReference type="Pfam" id="PF09118"/>
    </source>
</evidence>
<dbReference type="RefSeq" id="XP_045288081.1">
    <property type="nucleotide sequence ID" value="XM_045431528.1"/>
</dbReference>
<dbReference type="SUPFAM" id="SSF81296">
    <property type="entry name" value="E set domains"/>
    <property type="match status" value="1"/>
</dbReference>
<feature type="domain" description="Glyoxal oxidase N-terminal" evidence="3">
    <location>
        <begin position="361"/>
        <end position="728"/>
    </location>
</feature>
<dbReference type="CDD" id="cd02851">
    <property type="entry name" value="E_set_GO_C"/>
    <property type="match status" value="1"/>
</dbReference>
<dbReference type="PANTHER" id="PTHR32208">
    <property type="entry name" value="SECRETED PROTEIN-RELATED"/>
    <property type="match status" value="1"/>
</dbReference>
<dbReference type="PANTHER" id="PTHR32208:SF21">
    <property type="entry name" value="LOW QUALITY PROTEIN: ALDEHYDE OXIDASE GLOX-LIKE"/>
    <property type="match status" value="1"/>
</dbReference>
<evidence type="ECO:0000313" key="5">
    <source>
        <dbReference type="EMBL" id="EEH07600.1"/>
    </source>
</evidence>
<gene>
    <name evidence="5" type="ORF">HCBG_04479</name>
</gene>
<dbReference type="Gene3D" id="2.60.40.10">
    <property type="entry name" value="Immunoglobulins"/>
    <property type="match status" value="1"/>
</dbReference>
<dbReference type="AlphaFoldDB" id="C0NLU9"/>
<feature type="domain" description="Galactose oxidase-like Early set" evidence="4">
    <location>
        <begin position="745"/>
        <end position="839"/>
    </location>
</feature>
<dbReference type="GeneID" id="69037495"/>
<reference evidence="5" key="1">
    <citation type="submission" date="2009-02" db="EMBL/GenBank/DDBJ databases">
        <title>The Genome Sequence of Ajellomyces capsulatus strain G186AR.</title>
        <authorList>
            <consortium name="The Broad Institute Genome Sequencing Platform"/>
            <person name="Champion M."/>
            <person name="Cuomo C."/>
            <person name="Ma L.-J."/>
            <person name="Henn M.R."/>
            <person name="Sil A."/>
            <person name="Goldman B."/>
            <person name="Young S.K."/>
            <person name="Kodira C.D."/>
            <person name="Zeng Q."/>
            <person name="Koehrsen M."/>
            <person name="Alvarado L."/>
            <person name="Berlin A."/>
            <person name="Borenstein D."/>
            <person name="Chen Z."/>
            <person name="Engels R."/>
            <person name="Freedman E."/>
            <person name="Gellesch M."/>
            <person name="Goldberg J."/>
            <person name="Griggs A."/>
            <person name="Gujja S."/>
            <person name="Heiman D."/>
            <person name="Hepburn T."/>
            <person name="Howarth C."/>
            <person name="Jen D."/>
            <person name="Larson L."/>
            <person name="Lewis B."/>
            <person name="Mehta T."/>
            <person name="Park D."/>
            <person name="Pearson M."/>
            <person name="Roberts A."/>
            <person name="Saif S."/>
            <person name="Shea T."/>
            <person name="Shenoy N."/>
            <person name="Sisk P."/>
            <person name="Stolte C."/>
            <person name="Sykes S."/>
            <person name="Walk T."/>
            <person name="White J."/>
            <person name="Yandava C."/>
            <person name="Klein B."/>
            <person name="McEwen J.G."/>
            <person name="Puccia R."/>
            <person name="Goldman G.H."/>
            <person name="Felipe M.S."/>
            <person name="Nino-Vega G."/>
            <person name="San-Blas G."/>
            <person name="Taylor J."/>
            <person name="Mendoza L."/>
            <person name="Galagan J."/>
            <person name="Nusbaum C."/>
            <person name="Birren B."/>
        </authorList>
    </citation>
    <scope>NUCLEOTIDE SEQUENCE</scope>
    <source>
        <strain evidence="5">G186AR</strain>
    </source>
</reference>
<dbReference type="EMBL" id="GG663367">
    <property type="protein sequence ID" value="EEH07600.1"/>
    <property type="molecule type" value="Genomic_DNA"/>
</dbReference>
<dbReference type="InterPro" id="IPR015202">
    <property type="entry name" value="GO-like_E_set"/>
</dbReference>
<dbReference type="HOGENOM" id="CLU_009630_1_0_1"/>
<dbReference type="InterPro" id="IPR037293">
    <property type="entry name" value="Gal_Oxidase_central_sf"/>
</dbReference>
<evidence type="ECO:0000313" key="6">
    <source>
        <dbReference type="Proteomes" id="UP000001631"/>
    </source>
</evidence>
<sequence length="843" mass="92159">MTMTRDCSLMAAGEASFDSVDIEHFISNLYVNAAHLRCCCHLSSLSPQHDGAFIPPRKPLFAIDAFQDIAVCQWELHNSISILGLNADGTSITSTSRLLGSRKYHFRASASCLRPHSASIPGMFSWSALLTSRNVSLTYLARCEDDNRHVSDDFPISTIRQSPSATQETESVTTSTASDPLASQEGGYNNCDTQSYSVHTDGNRNTNYMYSPGQSDNLQCGSEHTTMGANSSVSLGAPQNLMNPSNLSTNKVHRMTLRQKQEEKPKLDLKETIDGLCGPENGDTICGDWPGGSCCSAYGSGECESGNLFEILSPNTHAPDTIHGTFKVVGQSGVPAMSAALLANGRVVFIDKVENYTQLILDNGQYAYSSEYDPSTNMVAPLRYETNAFCSGGAFLEDGRLISIGGNSPLPMDPTVGDGFRALRYLTRPLDTKAWDGKSWDEPGNKLSTNRWYASAQTLRDGTVFVVSGSLNGLNPSVIANNNPTYELLNKDGIPFGHSVLFPILEKNQPYYMYPFLHLLKDGTVFVFVARSAEIFDAHGQKTVKKLPDLPGDYRSYPNTGGSVLLPLRAANGWDDEIIICGGGAFVGIASPTDPSCGRIKPLSKDPQWELELMPDGRVMVEGMMLPDGKLIWLNGCNRGAQGFGIAKDPSLDAWIYDPEAPLGRRWSIGGKTEIARMYHSVALVLLDGTVMIAGSNPVEQPILVPNPDVAEQAFATEFRVEIYTPHYLLDGRDKFRPYDVELPNKHLLVDSEPFTVDFKLHTEPNDLRVVLYHGGFVTHSLHMGHRMLYLDHVGYQPQSKSQTILVTMPPDNNIAPPGPYVVYVVADGVPSIGVFVMVEAKR</sequence>
<evidence type="ECO:0000259" key="3">
    <source>
        <dbReference type="Pfam" id="PF07250"/>
    </source>
</evidence>
<proteinExistence type="predicted"/>
<evidence type="ECO:0000256" key="1">
    <source>
        <dbReference type="ARBA" id="ARBA00022729"/>
    </source>
</evidence>
<dbReference type="InterPro" id="IPR013783">
    <property type="entry name" value="Ig-like_fold"/>
</dbReference>
<keyword evidence="6" id="KW-1185">Reference proteome</keyword>
<organism evidence="5 6">
    <name type="scientific">Ajellomyces capsulatus (strain G186AR / H82 / ATCC MYA-2454 / RMSCC 2432)</name>
    <name type="common">Darling's disease fungus</name>
    <name type="synonym">Histoplasma capsulatum</name>
    <dbReference type="NCBI Taxonomy" id="447093"/>
    <lineage>
        <taxon>Eukaryota</taxon>
        <taxon>Fungi</taxon>
        <taxon>Dikarya</taxon>
        <taxon>Ascomycota</taxon>
        <taxon>Pezizomycotina</taxon>
        <taxon>Eurotiomycetes</taxon>
        <taxon>Eurotiomycetidae</taxon>
        <taxon>Onygenales</taxon>
        <taxon>Ajellomycetaceae</taxon>
        <taxon>Histoplasma</taxon>
    </lineage>
</organism>
<protein>
    <submittedName>
        <fullName evidence="5">Glyoxal oxidase</fullName>
    </submittedName>
</protein>
<name>C0NLU9_AJECG</name>
<feature type="region of interest" description="Disordered" evidence="2">
    <location>
        <begin position="154"/>
        <end position="191"/>
    </location>
</feature>
<accession>C0NLU9</accession>
<dbReference type="Pfam" id="PF07250">
    <property type="entry name" value="Glyoxal_oxid_N"/>
    <property type="match status" value="1"/>
</dbReference>
<dbReference type="SUPFAM" id="SSF50965">
    <property type="entry name" value="Galactose oxidase, central domain"/>
    <property type="match status" value="1"/>
</dbReference>
<dbReference type="STRING" id="447093.C0NLU9"/>
<dbReference type="Pfam" id="PF09118">
    <property type="entry name" value="GO-like_E_set"/>
    <property type="match status" value="1"/>
</dbReference>
<dbReference type="VEuPathDB" id="FungiDB:I7I50_11292"/>
<dbReference type="InterPro" id="IPR009880">
    <property type="entry name" value="Glyoxal_oxidase_N"/>
</dbReference>
<evidence type="ECO:0000256" key="2">
    <source>
        <dbReference type="SAM" id="MobiDB-lite"/>
    </source>
</evidence>